<dbReference type="Pfam" id="PF00378">
    <property type="entry name" value="ECH_1"/>
    <property type="match status" value="1"/>
</dbReference>
<keyword evidence="4" id="KW-0175">Coiled coil</keyword>
<feature type="coiled-coil region" evidence="4">
    <location>
        <begin position="204"/>
        <end position="238"/>
    </location>
</feature>
<dbReference type="EC" id="4.2.1.17" evidence="5"/>
<dbReference type="RefSeq" id="WP_340523496.1">
    <property type="nucleotide sequence ID" value="NZ_FMSH01000149.1"/>
</dbReference>
<reference evidence="5" key="1">
    <citation type="submission" date="2016-09" db="EMBL/GenBank/DDBJ databases">
        <authorList>
            <person name="Capua I."/>
            <person name="De Benedictis P."/>
            <person name="Joannis T."/>
            <person name="Lombin L.H."/>
            <person name="Cattoli G."/>
        </authorList>
    </citation>
    <scope>NUCLEOTIDE SEQUENCE</scope>
    <source>
        <strain evidence="5">B9</strain>
    </source>
</reference>
<dbReference type="PANTHER" id="PTHR43684:SF1">
    <property type="entry name" value="ENOYL-COA DELTA ISOMERASE 2"/>
    <property type="match status" value="1"/>
</dbReference>
<evidence type="ECO:0000313" key="5">
    <source>
        <dbReference type="EMBL" id="SCU75240.1"/>
    </source>
</evidence>
<dbReference type="GO" id="GO:0004300">
    <property type="term" value="F:enoyl-CoA hydratase activity"/>
    <property type="evidence" value="ECO:0007669"/>
    <property type="project" value="UniProtKB-EC"/>
</dbReference>
<proteinExistence type="predicted"/>
<protein>
    <submittedName>
        <fullName evidence="5">Enoyl-CoA hydratase PaaG</fullName>
        <ecNumber evidence="5">4.2.1.17</ecNumber>
    </submittedName>
</protein>
<dbReference type="InterPro" id="IPR029045">
    <property type="entry name" value="ClpP/crotonase-like_dom_sf"/>
</dbReference>
<dbReference type="GO" id="GO:0004165">
    <property type="term" value="F:delta(3)-delta(2)-enoyl-CoA isomerase activity"/>
    <property type="evidence" value="ECO:0007669"/>
    <property type="project" value="UniProtKB-ARBA"/>
</dbReference>
<sequence>MTPEIRVDLTGGVLTITLARTDKKNALTNEMYGALADTIEQAQQDRLIRVLLLQGDGDSFTAGNDLGEFAAIASGNGPSERHVHRFLRALANSTVPIVAAVNGKAVGVGTTMLLHCDYVVLGQDAQLITPFVNLALVPEAASSYLLPLRIGHVRAFEMFALGEPLDAQTAVAWGLANKVCANDQLRTDARRMAEKIAARPAGSLSAMKQLMRDAEKLVSQMNSESARFEERLASAEAREAFSAFAEKHKPDFTRVAGQ</sequence>
<dbReference type="PANTHER" id="PTHR43684">
    <property type="match status" value="1"/>
</dbReference>
<keyword evidence="2" id="KW-0576">Peroxisome</keyword>
<evidence type="ECO:0000256" key="3">
    <source>
        <dbReference type="ARBA" id="ARBA00023235"/>
    </source>
</evidence>
<gene>
    <name evidence="5" type="primary">paaG</name>
    <name evidence="5" type="ORF">CNECB9_2320008</name>
</gene>
<dbReference type="CDD" id="cd06558">
    <property type="entry name" value="crotonase-like"/>
    <property type="match status" value="1"/>
</dbReference>
<comment type="subcellular location">
    <subcellularLocation>
        <location evidence="1">Peroxisome</location>
    </subcellularLocation>
</comment>
<organism evidence="5">
    <name type="scientific">Cupriavidus necator</name>
    <name type="common">Alcaligenes eutrophus</name>
    <name type="synonym">Ralstonia eutropha</name>
    <dbReference type="NCBI Taxonomy" id="106590"/>
    <lineage>
        <taxon>Bacteria</taxon>
        <taxon>Pseudomonadati</taxon>
        <taxon>Pseudomonadota</taxon>
        <taxon>Betaproteobacteria</taxon>
        <taxon>Burkholderiales</taxon>
        <taxon>Burkholderiaceae</taxon>
        <taxon>Cupriavidus</taxon>
    </lineage>
</organism>
<accession>A0A1K0J834</accession>
<dbReference type="EMBL" id="FMSH01000149">
    <property type="protein sequence ID" value="SCU75240.1"/>
    <property type="molecule type" value="Genomic_DNA"/>
</dbReference>
<keyword evidence="3" id="KW-0413">Isomerase</keyword>
<evidence type="ECO:0000256" key="1">
    <source>
        <dbReference type="ARBA" id="ARBA00004275"/>
    </source>
</evidence>
<dbReference type="SUPFAM" id="SSF52096">
    <property type="entry name" value="ClpP/crotonase"/>
    <property type="match status" value="1"/>
</dbReference>
<evidence type="ECO:0000256" key="2">
    <source>
        <dbReference type="ARBA" id="ARBA00023140"/>
    </source>
</evidence>
<dbReference type="InterPro" id="IPR001753">
    <property type="entry name" value="Enoyl-CoA_hydra/iso"/>
</dbReference>
<dbReference type="AlphaFoldDB" id="A0A1K0J834"/>
<keyword evidence="5" id="KW-0456">Lyase</keyword>
<name>A0A1K0J834_CUPNE</name>
<dbReference type="Gene3D" id="3.90.226.10">
    <property type="entry name" value="2-enoyl-CoA Hydratase, Chain A, domain 1"/>
    <property type="match status" value="1"/>
</dbReference>
<dbReference type="InterPro" id="IPR051053">
    <property type="entry name" value="ECH/Chromodomain_protein"/>
</dbReference>
<evidence type="ECO:0000256" key="4">
    <source>
        <dbReference type="SAM" id="Coils"/>
    </source>
</evidence>